<gene>
    <name evidence="1" type="ORF">ROZALSC1DRAFT_22205</name>
</gene>
<evidence type="ECO:0000313" key="1">
    <source>
        <dbReference type="EMBL" id="RKP19538.1"/>
    </source>
</evidence>
<dbReference type="Proteomes" id="UP000281549">
    <property type="component" value="Unassembled WGS sequence"/>
</dbReference>
<sequence>MVTLCLRLYSTIVNLSHLDAVLREMNNIDILNFIELNIQQGDEGRSAWTVRELHCRLAEYLAHNIISYNSITDANFMETLDEFIYRLLNSVLVVEQQITMPELILGPTQISARDMHDSRISLSLRDYTKVIKFETLENIFNRIVITGSYDHDNDLPLIKDFFEWLRHVFLVNNSYSVNMYIDRLYEFLVNLNLEEQEIGRSFLVELT</sequence>
<dbReference type="EMBL" id="ML005206">
    <property type="protein sequence ID" value="RKP19538.1"/>
    <property type="molecule type" value="Genomic_DNA"/>
</dbReference>
<dbReference type="AlphaFoldDB" id="A0A4P9YJG4"/>
<proteinExistence type="predicted"/>
<name>A0A4P9YJG4_ROZAC</name>
<organism evidence="1 2">
    <name type="scientific">Rozella allomycis (strain CSF55)</name>
    <dbReference type="NCBI Taxonomy" id="988480"/>
    <lineage>
        <taxon>Eukaryota</taxon>
        <taxon>Fungi</taxon>
        <taxon>Fungi incertae sedis</taxon>
        <taxon>Cryptomycota</taxon>
        <taxon>Cryptomycota incertae sedis</taxon>
        <taxon>Rozella</taxon>
    </lineage>
</organism>
<reference evidence="2" key="1">
    <citation type="journal article" date="2018" name="Nat. Microbiol.">
        <title>Leveraging single-cell genomics to expand the fungal tree of life.</title>
        <authorList>
            <person name="Ahrendt S.R."/>
            <person name="Quandt C.A."/>
            <person name="Ciobanu D."/>
            <person name="Clum A."/>
            <person name="Salamov A."/>
            <person name="Andreopoulos B."/>
            <person name="Cheng J.F."/>
            <person name="Woyke T."/>
            <person name="Pelin A."/>
            <person name="Henrissat B."/>
            <person name="Reynolds N.K."/>
            <person name="Benny G.L."/>
            <person name="Smith M.E."/>
            <person name="James T.Y."/>
            <person name="Grigoriev I.V."/>
        </authorList>
    </citation>
    <scope>NUCLEOTIDE SEQUENCE [LARGE SCALE GENOMIC DNA]</scope>
    <source>
        <strain evidence="2">CSF55</strain>
    </source>
</reference>
<accession>A0A4P9YJG4</accession>
<protein>
    <submittedName>
        <fullName evidence="1">Uncharacterized protein</fullName>
    </submittedName>
</protein>
<evidence type="ECO:0000313" key="2">
    <source>
        <dbReference type="Proteomes" id="UP000281549"/>
    </source>
</evidence>